<name>A0A1Q2CKC8_9ACTN</name>
<protein>
    <recommendedName>
        <fullName evidence="2">Thioredoxin-like fold domain-containing protein</fullName>
    </recommendedName>
</protein>
<keyword evidence="1" id="KW-0472">Membrane</keyword>
<dbReference type="AlphaFoldDB" id="A0A1Q2CKC8"/>
<accession>A0A1Q2CKC8</accession>
<evidence type="ECO:0000313" key="3">
    <source>
        <dbReference type="EMBL" id="AQP46562.1"/>
    </source>
</evidence>
<evidence type="ECO:0000256" key="1">
    <source>
        <dbReference type="SAM" id="Phobius"/>
    </source>
</evidence>
<dbReference type="InterPro" id="IPR012336">
    <property type="entry name" value="Thioredoxin-like_fold"/>
</dbReference>
<evidence type="ECO:0000259" key="2">
    <source>
        <dbReference type="Pfam" id="PF13462"/>
    </source>
</evidence>
<dbReference type="STRING" id="1332264.BW730_02415"/>
<feature type="transmembrane region" description="Helical" evidence="1">
    <location>
        <begin position="24"/>
        <end position="45"/>
    </location>
</feature>
<reference evidence="4" key="1">
    <citation type="submission" date="2017-02" db="EMBL/GenBank/DDBJ databases">
        <title>Tessaracoccus aquaemaris sp. nov., isolated from the intestine of a Korean rockfish, Sebastes schlegelii, in a marine aquaculture pond.</title>
        <authorList>
            <person name="Tak E.J."/>
            <person name="Bae J.-W."/>
        </authorList>
    </citation>
    <scope>NUCLEOTIDE SEQUENCE [LARGE SCALE GENOMIC DNA]</scope>
    <source>
        <strain evidence="4">NSG39</strain>
    </source>
</reference>
<dbReference type="EMBL" id="CP019606">
    <property type="protein sequence ID" value="AQP46562.1"/>
    <property type="molecule type" value="Genomic_DNA"/>
</dbReference>
<sequence>MSSRRAALRQQQLAEEQAKRTKRIAIAAIAIVTVAVVAVLALLGVRALSPDAPTGGQGRPPAATAGHGILVAGKAPVDGVPHLVMWGDYQCPYCAVAEHAYGEAIIGLVDDGRLTAEVRTAHFRDGKAEFGPSRRAAMAAAAADAVGHFDAYHVALYEAMGNGFPDAFLREELPARLGITGSDLDAFQRAYDDRTFAQFTADANEALYASGVEGTPSYQVDGVDLELFGPGGQPAFATPEALLGAITAAAR</sequence>
<dbReference type="Proteomes" id="UP000188145">
    <property type="component" value="Chromosome"/>
</dbReference>
<organism evidence="3 4">
    <name type="scientific">Tessaracoccus aquimaris</name>
    <dbReference type="NCBI Taxonomy" id="1332264"/>
    <lineage>
        <taxon>Bacteria</taxon>
        <taxon>Bacillati</taxon>
        <taxon>Actinomycetota</taxon>
        <taxon>Actinomycetes</taxon>
        <taxon>Propionibacteriales</taxon>
        <taxon>Propionibacteriaceae</taxon>
        <taxon>Tessaracoccus</taxon>
    </lineage>
</organism>
<dbReference type="KEGG" id="tes:BW730_02415"/>
<keyword evidence="1" id="KW-1133">Transmembrane helix</keyword>
<evidence type="ECO:0000313" key="4">
    <source>
        <dbReference type="Proteomes" id="UP000188145"/>
    </source>
</evidence>
<dbReference type="InterPro" id="IPR036249">
    <property type="entry name" value="Thioredoxin-like_sf"/>
</dbReference>
<dbReference type="Gene3D" id="3.40.30.10">
    <property type="entry name" value="Glutaredoxin"/>
    <property type="match status" value="1"/>
</dbReference>
<dbReference type="CDD" id="cd02972">
    <property type="entry name" value="DsbA_family"/>
    <property type="match status" value="1"/>
</dbReference>
<proteinExistence type="predicted"/>
<dbReference type="Pfam" id="PF13462">
    <property type="entry name" value="Thioredoxin_4"/>
    <property type="match status" value="1"/>
</dbReference>
<keyword evidence="1" id="KW-0812">Transmembrane</keyword>
<dbReference type="OrthoDB" id="117402at2"/>
<keyword evidence="4" id="KW-1185">Reference proteome</keyword>
<dbReference type="SUPFAM" id="SSF52833">
    <property type="entry name" value="Thioredoxin-like"/>
    <property type="match status" value="1"/>
</dbReference>
<feature type="domain" description="Thioredoxin-like fold" evidence="2">
    <location>
        <begin position="82"/>
        <end position="224"/>
    </location>
</feature>
<dbReference type="RefSeq" id="WP_158522455.1">
    <property type="nucleotide sequence ID" value="NZ_CP019606.1"/>
</dbReference>
<gene>
    <name evidence="3" type="ORF">BW730_02415</name>
</gene>